<keyword evidence="2" id="KW-1185">Reference proteome</keyword>
<protein>
    <submittedName>
        <fullName evidence="1">Uncharacterized protein</fullName>
    </submittedName>
</protein>
<organism evidence="1 2">
    <name type="scientific">Sphagnum jensenii</name>
    <dbReference type="NCBI Taxonomy" id="128206"/>
    <lineage>
        <taxon>Eukaryota</taxon>
        <taxon>Viridiplantae</taxon>
        <taxon>Streptophyta</taxon>
        <taxon>Embryophyta</taxon>
        <taxon>Bryophyta</taxon>
        <taxon>Sphagnophytina</taxon>
        <taxon>Sphagnopsida</taxon>
        <taxon>Sphagnales</taxon>
        <taxon>Sphagnaceae</taxon>
        <taxon>Sphagnum</taxon>
    </lineage>
</organism>
<reference evidence="1" key="1">
    <citation type="submission" date="2024-02" db="EMBL/GenBank/DDBJ databases">
        <authorList>
            <consortium name="ELIXIR-Norway"/>
            <consortium name="Elixir Norway"/>
        </authorList>
    </citation>
    <scope>NUCLEOTIDE SEQUENCE</scope>
</reference>
<evidence type="ECO:0000313" key="2">
    <source>
        <dbReference type="Proteomes" id="UP001497444"/>
    </source>
</evidence>
<evidence type="ECO:0000313" key="1">
    <source>
        <dbReference type="EMBL" id="CAK9262065.1"/>
    </source>
</evidence>
<dbReference type="EMBL" id="OZ020109">
    <property type="protein sequence ID" value="CAK9262065.1"/>
    <property type="molecule type" value="Genomic_DNA"/>
</dbReference>
<dbReference type="Proteomes" id="UP001497444">
    <property type="component" value="Chromosome 14"/>
</dbReference>
<gene>
    <name evidence="1" type="ORF">CSSPJE1EN1_LOCUS7543</name>
</gene>
<accession>A0ABP0W9P9</accession>
<proteinExistence type="predicted"/>
<name>A0ABP0W9P9_9BRYO</name>
<sequence>MNTLQPTGTHPYTGLLGIDNSDNVDMAYKGIERFKKAAAEVKDVVLGAQDHPACAKAIFSGALFPDTTSEHDVGVILDSTSFYAEQGGRVSKPIDANDLGRIEAIVWQQIYDELPVYANEAGLGAVSSADKAVTQNEVYCDVQIDVGLDTKAV</sequence>